<accession>A0A4Y2GI69</accession>
<organism evidence="1 2">
    <name type="scientific">Araneus ventricosus</name>
    <name type="common">Orbweaver spider</name>
    <name type="synonym">Epeira ventricosa</name>
    <dbReference type="NCBI Taxonomy" id="182803"/>
    <lineage>
        <taxon>Eukaryota</taxon>
        <taxon>Metazoa</taxon>
        <taxon>Ecdysozoa</taxon>
        <taxon>Arthropoda</taxon>
        <taxon>Chelicerata</taxon>
        <taxon>Arachnida</taxon>
        <taxon>Araneae</taxon>
        <taxon>Araneomorphae</taxon>
        <taxon>Entelegynae</taxon>
        <taxon>Araneoidea</taxon>
        <taxon>Araneidae</taxon>
        <taxon>Araneus</taxon>
    </lineage>
</organism>
<name>A0A4Y2GI69_ARAVE</name>
<dbReference type="Proteomes" id="UP000499080">
    <property type="component" value="Unassembled WGS sequence"/>
</dbReference>
<evidence type="ECO:0000313" key="2">
    <source>
        <dbReference type="Proteomes" id="UP000499080"/>
    </source>
</evidence>
<evidence type="ECO:0000313" key="1">
    <source>
        <dbReference type="EMBL" id="GBM52877.1"/>
    </source>
</evidence>
<reference evidence="1 2" key="1">
    <citation type="journal article" date="2019" name="Sci. Rep.">
        <title>Orb-weaving spider Araneus ventricosus genome elucidates the spidroin gene catalogue.</title>
        <authorList>
            <person name="Kono N."/>
            <person name="Nakamura H."/>
            <person name="Ohtoshi R."/>
            <person name="Moran D.A.P."/>
            <person name="Shinohara A."/>
            <person name="Yoshida Y."/>
            <person name="Fujiwara M."/>
            <person name="Mori M."/>
            <person name="Tomita M."/>
            <person name="Arakawa K."/>
        </authorList>
    </citation>
    <scope>NUCLEOTIDE SEQUENCE [LARGE SCALE GENOMIC DNA]</scope>
</reference>
<gene>
    <name evidence="1" type="ORF">AVEN_162377_1</name>
</gene>
<keyword evidence="2" id="KW-1185">Reference proteome</keyword>
<dbReference type="EMBL" id="BGPR01001398">
    <property type="protein sequence ID" value="GBM52877.1"/>
    <property type="molecule type" value="Genomic_DNA"/>
</dbReference>
<sequence length="85" mass="9320">MDGLAQACAPEILHAPEEEMMDYQASEPSTRIGLISGSSSYAFWISPVDQLSSVVIVKAFMEISVSISNFFSAFEQCLLLSIQVR</sequence>
<proteinExistence type="predicted"/>
<dbReference type="AlphaFoldDB" id="A0A4Y2GI69"/>
<comment type="caution">
    <text evidence="1">The sequence shown here is derived from an EMBL/GenBank/DDBJ whole genome shotgun (WGS) entry which is preliminary data.</text>
</comment>
<protein>
    <submittedName>
        <fullName evidence="1">Uncharacterized protein</fullName>
    </submittedName>
</protein>